<feature type="domain" description="Endonuclease/exonuclease/phosphatase" evidence="2">
    <location>
        <begin position="95"/>
        <end position="301"/>
    </location>
</feature>
<dbReference type="InterPro" id="IPR005135">
    <property type="entry name" value="Endo/exonuclease/phosphatase"/>
</dbReference>
<sequence>MRIGADLLGAAATLAGVAGIALHFGRWSAQLPVLAASAAPYLMGSAVIGAVAFLSVRRWSGAAVSTVVLIAGVAVQAPLYFSAPGSADGPVVRMMQANLLFDGTDPRTFVDQVRAHDIDVLTVNELTPAAVAGLAAAGIDELLPHRYLAPGRTASGTGIWSRHPLSDTVEYDGYVLNQLSATAQIPGAGPVSVYAIHPVPPIYDTGVWADELARLRTIVENAPADRPALVGGDFNATHDHRQFRDYLTGRFADAADQAGAGHLATYPTDKWWPAVVGIDHILVAGGTALTVEALDLPGSDHRALVAEIRLDPH</sequence>
<feature type="transmembrane region" description="Helical" evidence="1">
    <location>
        <begin position="31"/>
        <end position="54"/>
    </location>
</feature>
<feature type="transmembrane region" description="Helical" evidence="1">
    <location>
        <begin position="61"/>
        <end position="81"/>
    </location>
</feature>
<geneLocation type="plasmid" evidence="3">
    <name>2</name>
</geneLocation>
<keyword evidence="1" id="KW-1133">Transmembrane helix</keyword>
<keyword evidence="1" id="KW-0472">Membrane</keyword>
<evidence type="ECO:0000313" key="3">
    <source>
        <dbReference type="EMBL" id="CRY83333.1"/>
    </source>
</evidence>
<gene>
    <name evidence="3" type="ORF">ERS450000_05437</name>
</gene>
<evidence type="ECO:0000256" key="1">
    <source>
        <dbReference type="SAM" id="Phobius"/>
    </source>
</evidence>
<name>A0A0H5P757_NOCFR</name>
<dbReference type="InterPro" id="IPR036691">
    <property type="entry name" value="Endo/exonu/phosph_ase_sf"/>
</dbReference>
<dbReference type="EMBL" id="LN868939">
    <property type="protein sequence ID" value="CRY83333.1"/>
    <property type="molecule type" value="Genomic_DNA"/>
</dbReference>
<dbReference type="Pfam" id="PF03372">
    <property type="entry name" value="Exo_endo_phos"/>
    <property type="match status" value="1"/>
</dbReference>
<proteinExistence type="predicted"/>
<dbReference type="SUPFAM" id="SSF56219">
    <property type="entry name" value="DNase I-like"/>
    <property type="match status" value="1"/>
</dbReference>
<keyword evidence="1" id="KW-0812">Transmembrane</keyword>
<organism evidence="3 4">
    <name type="scientific">Nocardia farcinica</name>
    <dbReference type="NCBI Taxonomy" id="37329"/>
    <lineage>
        <taxon>Bacteria</taxon>
        <taxon>Bacillati</taxon>
        <taxon>Actinomycetota</taxon>
        <taxon>Actinomycetes</taxon>
        <taxon>Mycobacteriales</taxon>
        <taxon>Nocardiaceae</taxon>
        <taxon>Nocardia</taxon>
    </lineage>
</organism>
<keyword evidence="3" id="KW-0614">Plasmid</keyword>
<dbReference type="AlphaFoldDB" id="A0A0H5P757"/>
<dbReference type="Proteomes" id="UP000057820">
    <property type="component" value="Plasmid 2"/>
</dbReference>
<reference evidence="4" key="1">
    <citation type="submission" date="2015-03" db="EMBL/GenBank/DDBJ databases">
        <authorList>
            <consortium name="Pathogen Informatics"/>
        </authorList>
    </citation>
    <scope>NUCLEOTIDE SEQUENCE [LARGE SCALE GENOMIC DNA]</scope>
    <source>
        <strain evidence="4">NCTC11134</strain>
        <plasmid evidence="4">2</plasmid>
    </source>
</reference>
<evidence type="ECO:0000259" key="2">
    <source>
        <dbReference type="Pfam" id="PF03372"/>
    </source>
</evidence>
<dbReference type="GO" id="GO:0003824">
    <property type="term" value="F:catalytic activity"/>
    <property type="evidence" value="ECO:0007669"/>
    <property type="project" value="InterPro"/>
</dbReference>
<feature type="transmembrane region" description="Helical" evidence="1">
    <location>
        <begin position="7"/>
        <end position="25"/>
    </location>
</feature>
<dbReference type="KEGG" id="nfr:ERS450000_05437"/>
<dbReference type="Gene3D" id="3.60.10.10">
    <property type="entry name" value="Endonuclease/exonuclease/phosphatase"/>
    <property type="match status" value="1"/>
</dbReference>
<evidence type="ECO:0000313" key="4">
    <source>
        <dbReference type="Proteomes" id="UP000057820"/>
    </source>
</evidence>
<protein>
    <submittedName>
        <fullName evidence="3">Uncharacterized protein conserved in bacteria</fullName>
    </submittedName>
</protein>
<accession>A0A0H5P757</accession>